<dbReference type="AlphaFoldDB" id="A0A6J6XKG2"/>
<dbReference type="GO" id="GO:0004834">
    <property type="term" value="F:tryptophan synthase activity"/>
    <property type="evidence" value="ECO:0007669"/>
    <property type="project" value="UniProtKB-EC"/>
</dbReference>
<sequence>MQLIGFEAGGDGIETGRHAATITGGSPGVLHGTRSYVLQDANGQTVESHSISAGLDYPGVGPEHAFLNDIGRAQYRAITDAQAMEAFAIMCKCEGIIPAIETAHALAGAIQVGKELGPDAILLINFSGRGDKDVHTAAGYFGIPL</sequence>
<evidence type="ECO:0000256" key="1">
    <source>
        <dbReference type="ARBA" id="ARBA00001933"/>
    </source>
</evidence>
<evidence type="ECO:0000313" key="11">
    <source>
        <dbReference type="EMBL" id="CAB4796124.1"/>
    </source>
</evidence>
<evidence type="ECO:0000256" key="5">
    <source>
        <dbReference type="ARBA" id="ARBA00022822"/>
    </source>
</evidence>
<evidence type="ECO:0000256" key="3">
    <source>
        <dbReference type="ARBA" id="ARBA00012043"/>
    </source>
</evidence>
<evidence type="ECO:0000256" key="9">
    <source>
        <dbReference type="ARBA" id="ARBA00049047"/>
    </source>
</evidence>
<keyword evidence="7" id="KW-0057">Aromatic amino acid biosynthesis</keyword>
<dbReference type="EMBL" id="CAFAAR010000008">
    <property type="protein sequence ID" value="CAB4796124.1"/>
    <property type="molecule type" value="Genomic_DNA"/>
</dbReference>
<reference evidence="11" key="1">
    <citation type="submission" date="2020-05" db="EMBL/GenBank/DDBJ databases">
        <authorList>
            <person name="Chiriac C."/>
            <person name="Salcher M."/>
            <person name="Ghai R."/>
            <person name="Kavagutti S V."/>
        </authorList>
    </citation>
    <scope>NUCLEOTIDE SEQUENCE</scope>
</reference>
<dbReference type="PANTHER" id="PTHR48077:SF3">
    <property type="entry name" value="TRYPTOPHAN SYNTHASE"/>
    <property type="match status" value="1"/>
</dbReference>
<dbReference type="EC" id="4.2.1.20" evidence="3"/>
<keyword evidence="6" id="KW-0663">Pyridoxal phosphate</keyword>
<evidence type="ECO:0000256" key="4">
    <source>
        <dbReference type="ARBA" id="ARBA00022605"/>
    </source>
</evidence>
<dbReference type="EMBL" id="CAEZWS010000010">
    <property type="protein sequence ID" value="CAB4659476.1"/>
    <property type="molecule type" value="Genomic_DNA"/>
</dbReference>
<proteinExistence type="predicted"/>
<comment type="cofactor">
    <cofactor evidence="1">
        <name>pyridoxal 5'-phosphate</name>
        <dbReference type="ChEBI" id="CHEBI:597326"/>
    </cofactor>
</comment>
<dbReference type="SUPFAM" id="SSF53686">
    <property type="entry name" value="Tryptophan synthase beta subunit-like PLP-dependent enzymes"/>
    <property type="match status" value="1"/>
</dbReference>
<evidence type="ECO:0000256" key="8">
    <source>
        <dbReference type="ARBA" id="ARBA00023239"/>
    </source>
</evidence>
<evidence type="ECO:0000256" key="2">
    <source>
        <dbReference type="ARBA" id="ARBA00004733"/>
    </source>
</evidence>
<dbReference type="InterPro" id="IPR036052">
    <property type="entry name" value="TrpB-like_PALP_sf"/>
</dbReference>
<comment type="pathway">
    <text evidence="2">Amino-acid biosynthesis; L-tryptophan biosynthesis; L-tryptophan from chorismate: step 5/5.</text>
</comment>
<dbReference type="InterPro" id="IPR023026">
    <property type="entry name" value="Trp_synth_beta/beta-like"/>
</dbReference>
<organism evidence="11">
    <name type="scientific">freshwater metagenome</name>
    <dbReference type="NCBI Taxonomy" id="449393"/>
    <lineage>
        <taxon>unclassified sequences</taxon>
        <taxon>metagenomes</taxon>
        <taxon>ecological metagenomes</taxon>
    </lineage>
</organism>
<dbReference type="FunFam" id="3.40.50.1100:FF:000004">
    <property type="entry name" value="Tryptophan synthase beta chain"/>
    <property type="match status" value="1"/>
</dbReference>
<comment type="catalytic activity">
    <reaction evidence="9">
        <text>(1S,2R)-1-C-(indol-3-yl)glycerol 3-phosphate + L-serine = D-glyceraldehyde 3-phosphate + L-tryptophan + H2O</text>
        <dbReference type="Rhea" id="RHEA:10532"/>
        <dbReference type="ChEBI" id="CHEBI:15377"/>
        <dbReference type="ChEBI" id="CHEBI:33384"/>
        <dbReference type="ChEBI" id="CHEBI:57912"/>
        <dbReference type="ChEBI" id="CHEBI:58866"/>
        <dbReference type="ChEBI" id="CHEBI:59776"/>
        <dbReference type="EC" id="4.2.1.20"/>
    </reaction>
</comment>
<dbReference type="Gene3D" id="3.40.50.1100">
    <property type="match status" value="1"/>
</dbReference>
<evidence type="ECO:0000313" key="10">
    <source>
        <dbReference type="EMBL" id="CAB4659476.1"/>
    </source>
</evidence>
<accession>A0A6J6XKG2</accession>
<gene>
    <name evidence="10" type="ORF">UFOPK2288_00341</name>
    <name evidence="11" type="ORF">UFOPK3056_00188</name>
</gene>
<dbReference type="GO" id="GO:0005737">
    <property type="term" value="C:cytoplasm"/>
    <property type="evidence" value="ECO:0007669"/>
    <property type="project" value="TreeGrafter"/>
</dbReference>
<keyword evidence="5" id="KW-0822">Tryptophan biosynthesis</keyword>
<evidence type="ECO:0000256" key="6">
    <source>
        <dbReference type="ARBA" id="ARBA00022898"/>
    </source>
</evidence>
<evidence type="ECO:0000256" key="7">
    <source>
        <dbReference type="ARBA" id="ARBA00023141"/>
    </source>
</evidence>
<dbReference type="PANTHER" id="PTHR48077">
    <property type="entry name" value="TRYPTOPHAN SYNTHASE-RELATED"/>
    <property type="match status" value="1"/>
</dbReference>
<name>A0A6J6XKG2_9ZZZZ</name>
<keyword evidence="4" id="KW-0028">Amino-acid biosynthesis</keyword>
<protein>
    <recommendedName>
        <fullName evidence="3">tryptophan synthase</fullName>
        <ecNumber evidence="3">4.2.1.20</ecNumber>
    </recommendedName>
</protein>
<keyword evidence="8" id="KW-0456">Lyase</keyword>